<organism evidence="7">
    <name type="scientific">Sporolactobacillus sp. Y61</name>
    <dbReference type="NCBI Taxonomy" id="3160863"/>
    <lineage>
        <taxon>Bacteria</taxon>
        <taxon>Bacillati</taxon>
        <taxon>Bacillota</taxon>
        <taxon>Bacilli</taxon>
        <taxon>Bacillales</taxon>
        <taxon>Sporolactobacillaceae</taxon>
        <taxon>Sporolactobacillus</taxon>
    </lineage>
</organism>
<accession>A0AAU8IFR9</accession>
<dbReference type="GO" id="GO:0006355">
    <property type="term" value="P:regulation of DNA-templated transcription"/>
    <property type="evidence" value="ECO:0007669"/>
    <property type="project" value="InterPro"/>
</dbReference>
<evidence type="ECO:0000256" key="4">
    <source>
        <dbReference type="ARBA" id="ARBA00023125"/>
    </source>
</evidence>
<feature type="domain" description="Sigma-54 factor interaction" evidence="6">
    <location>
        <begin position="124"/>
        <end position="354"/>
    </location>
</feature>
<evidence type="ECO:0000256" key="5">
    <source>
        <dbReference type="ARBA" id="ARBA00023163"/>
    </source>
</evidence>
<dbReference type="InterPro" id="IPR002197">
    <property type="entry name" value="HTH_Fis"/>
</dbReference>
<dbReference type="EMBL" id="CP159510">
    <property type="protein sequence ID" value="XCJ17109.1"/>
    <property type="molecule type" value="Genomic_DNA"/>
</dbReference>
<dbReference type="PROSITE" id="PS00676">
    <property type="entry name" value="SIGMA54_INTERACT_2"/>
    <property type="match status" value="1"/>
</dbReference>
<gene>
    <name evidence="7" type="ORF">ABNN70_00700</name>
</gene>
<dbReference type="GO" id="GO:0043565">
    <property type="term" value="F:sequence-specific DNA binding"/>
    <property type="evidence" value="ECO:0007669"/>
    <property type="project" value="InterPro"/>
</dbReference>
<evidence type="ECO:0000256" key="3">
    <source>
        <dbReference type="ARBA" id="ARBA00023015"/>
    </source>
</evidence>
<dbReference type="Pfam" id="PF00158">
    <property type="entry name" value="Sigma54_activat"/>
    <property type="match status" value="1"/>
</dbReference>
<sequence>MFINSFIKFINVQKKLNLFKNILERETNQNTEGFFLVHNQQIIFSNVVADYLQSKKPSLIKLLLEHLEHLDSTMEKHLRRRVEDEVFDINLQHFMDTDLIHIKPFHIKKAENSKENKIIKFQDIIGMNSKFVTTINIARTAAETDANVLIIGESGTGKELFANAIHNESERRENPFVAVNCGAISKELIYSEFFGYVDGAFTGAKKGGKPGLFETASGGTVFLDEIGEMPLDLQATLLRVLQEKKVTRIGSFKPIPIDVRIIAATNKNIMDEIAYKGNFRRDLYYRLNVFQLELIPLRERRDDIPELAQDFLEKLNRKYLTKKKFSEEALEILQKHQWPGNVRELGNIVERSYYLSHFQTTIDAHNIDSYIYRPPNENMENRDRKIVIDSAESEKDVILNSLKETGSNVSLVAKRLNMSRTTLYKKLHLYNIEIKR</sequence>
<dbReference type="SMART" id="SM00382">
    <property type="entry name" value="AAA"/>
    <property type="match status" value="1"/>
</dbReference>
<dbReference type="Pfam" id="PF25601">
    <property type="entry name" value="AAA_lid_14"/>
    <property type="match status" value="1"/>
</dbReference>
<dbReference type="PROSITE" id="PS00675">
    <property type="entry name" value="SIGMA54_INTERACT_1"/>
    <property type="match status" value="1"/>
</dbReference>
<dbReference type="PANTHER" id="PTHR32071:SF57">
    <property type="entry name" value="C4-DICARBOXYLATE TRANSPORT TRANSCRIPTIONAL REGULATORY PROTEIN DCTD"/>
    <property type="match status" value="1"/>
</dbReference>
<dbReference type="Gene3D" id="1.10.8.60">
    <property type="match status" value="1"/>
</dbReference>
<evidence type="ECO:0000259" key="6">
    <source>
        <dbReference type="PROSITE" id="PS50045"/>
    </source>
</evidence>
<dbReference type="Gene3D" id="3.40.50.300">
    <property type="entry name" value="P-loop containing nucleotide triphosphate hydrolases"/>
    <property type="match status" value="1"/>
</dbReference>
<dbReference type="InterPro" id="IPR003593">
    <property type="entry name" value="AAA+_ATPase"/>
</dbReference>
<dbReference type="InterPro" id="IPR009057">
    <property type="entry name" value="Homeodomain-like_sf"/>
</dbReference>
<dbReference type="CDD" id="cd00009">
    <property type="entry name" value="AAA"/>
    <property type="match status" value="1"/>
</dbReference>
<evidence type="ECO:0000256" key="1">
    <source>
        <dbReference type="ARBA" id="ARBA00022741"/>
    </source>
</evidence>
<keyword evidence="1" id="KW-0547">Nucleotide-binding</keyword>
<dbReference type="SUPFAM" id="SSF52540">
    <property type="entry name" value="P-loop containing nucleoside triphosphate hydrolases"/>
    <property type="match status" value="1"/>
</dbReference>
<evidence type="ECO:0000313" key="7">
    <source>
        <dbReference type="EMBL" id="XCJ17109.1"/>
    </source>
</evidence>
<keyword evidence="3" id="KW-0805">Transcription regulation</keyword>
<dbReference type="InterPro" id="IPR025944">
    <property type="entry name" value="Sigma_54_int_dom_CS"/>
</dbReference>
<keyword evidence="4" id="KW-0238">DNA-binding</keyword>
<dbReference type="PROSITE" id="PS00688">
    <property type="entry name" value="SIGMA54_INTERACT_3"/>
    <property type="match status" value="1"/>
</dbReference>
<dbReference type="RefSeq" id="WP_353948414.1">
    <property type="nucleotide sequence ID" value="NZ_CP159510.1"/>
</dbReference>
<dbReference type="InterPro" id="IPR027417">
    <property type="entry name" value="P-loop_NTPase"/>
</dbReference>
<reference evidence="7" key="1">
    <citation type="submission" date="2024-06" db="EMBL/GenBank/DDBJ databases">
        <authorList>
            <person name="Fan A."/>
            <person name="Zhang F.Y."/>
            <person name="Zhang L."/>
        </authorList>
    </citation>
    <scope>NUCLEOTIDE SEQUENCE</scope>
    <source>
        <strain evidence="7">Y61</strain>
    </source>
</reference>
<keyword evidence="5" id="KW-0804">Transcription</keyword>
<name>A0AAU8IFR9_9BACL</name>
<evidence type="ECO:0000256" key="2">
    <source>
        <dbReference type="ARBA" id="ARBA00022840"/>
    </source>
</evidence>
<dbReference type="PRINTS" id="PR01590">
    <property type="entry name" value="HTHFIS"/>
</dbReference>
<dbReference type="PROSITE" id="PS50045">
    <property type="entry name" value="SIGMA54_INTERACT_4"/>
    <property type="match status" value="1"/>
</dbReference>
<dbReference type="InterPro" id="IPR002078">
    <property type="entry name" value="Sigma_54_int"/>
</dbReference>
<dbReference type="GO" id="GO:0005524">
    <property type="term" value="F:ATP binding"/>
    <property type="evidence" value="ECO:0007669"/>
    <property type="project" value="UniProtKB-KW"/>
</dbReference>
<protein>
    <submittedName>
        <fullName evidence="7">Sigma 54-interacting transcriptional regulator</fullName>
    </submittedName>
</protein>
<dbReference type="SUPFAM" id="SSF46689">
    <property type="entry name" value="Homeodomain-like"/>
    <property type="match status" value="1"/>
</dbReference>
<dbReference type="PANTHER" id="PTHR32071">
    <property type="entry name" value="TRANSCRIPTIONAL REGULATORY PROTEIN"/>
    <property type="match status" value="1"/>
</dbReference>
<dbReference type="InterPro" id="IPR058031">
    <property type="entry name" value="AAA_lid_NorR"/>
</dbReference>
<keyword evidence="2" id="KW-0067">ATP-binding</keyword>
<dbReference type="InterPro" id="IPR025662">
    <property type="entry name" value="Sigma_54_int_dom_ATP-bd_1"/>
</dbReference>
<dbReference type="Pfam" id="PF02954">
    <property type="entry name" value="HTH_8"/>
    <property type="match status" value="1"/>
</dbReference>
<dbReference type="Gene3D" id="1.10.10.60">
    <property type="entry name" value="Homeodomain-like"/>
    <property type="match status" value="1"/>
</dbReference>
<dbReference type="InterPro" id="IPR025943">
    <property type="entry name" value="Sigma_54_int_dom_ATP-bd_2"/>
</dbReference>
<dbReference type="AlphaFoldDB" id="A0AAU8IFR9"/>
<proteinExistence type="predicted"/>
<dbReference type="FunFam" id="3.40.50.300:FF:000006">
    <property type="entry name" value="DNA-binding transcriptional regulator NtrC"/>
    <property type="match status" value="1"/>
</dbReference>